<feature type="domain" description="PilZ" evidence="1">
    <location>
        <begin position="3"/>
        <end position="108"/>
    </location>
</feature>
<sequence length="113" mass="13011">MKERRDTARYEVEIPIVLATIGLRPNIDTPACIVNLSRIGAKIVSPLYFESDQPIHVRVEMIGGPFKLSAHLLRCTQDDNQKVRYEKTYVLHVSFQEKLNDQNWQTLLDLGKC</sequence>
<name>A0A2H0LSV3_9BACT</name>
<dbReference type="Proteomes" id="UP000230859">
    <property type="component" value="Unassembled WGS sequence"/>
</dbReference>
<evidence type="ECO:0000259" key="1">
    <source>
        <dbReference type="Pfam" id="PF07238"/>
    </source>
</evidence>
<reference evidence="2 3" key="1">
    <citation type="submission" date="2017-09" db="EMBL/GenBank/DDBJ databases">
        <title>Depth-based differentiation of microbial function through sediment-hosted aquifers and enrichment of novel symbionts in the deep terrestrial subsurface.</title>
        <authorList>
            <person name="Probst A.J."/>
            <person name="Ladd B."/>
            <person name="Jarett J.K."/>
            <person name="Geller-Mcgrath D.E."/>
            <person name="Sieber C.M."/>
            <person name="Emerson J.B."/>
            <person name="Anantharaman K."/>
            <person name="Thomas B.C."/>
            <person name="Malmstrom R."/>
            <person name="Stieglmeier M."/>
            <person name="Klingl A."/>
            <person name="Woyke T."/>
            <person name="Ryan C.M."/>
            <person name="Banfield J.F."/>
        </authorList>
    </citation>
    <scope>NUCLEOTIDE SEQUENCE [LARGE SCALE GENOMIC DNA]</scope>
    <source>
        <strain evidence="2">CG11_big_fil_rev_8_21_14_0_20_45_26</strain>
    </source>
</reference>
<proteinExistence type="predicted"/>
<organism evidence="2 3">
    <name type="scientific">Candidatus Abzuiibacterium crystallinum</name>
    <dbReference type="NCBI Taxonomy" id="1974748"/>
    <lineage>
        <taxon>Bacteria</taxon>
        <taxon>Pseudomonadati</taxon>
        <taxon>Candidatus Omnitrophota</taxon>
        <taxon>Candidatus Abzuiibacterium</taxon>
    </lineage>
</organism>
<dbReference type="InterPro" id="IPR009875">
    <property type="entry name" value="PilZ_domain"/>
</dbReference>
<dbReference type="Gene3D" id="2.40.10.220">
    <property type="entry name" value="predicted glycosyltransferase like domains"/>
    <property type="match status" value="1"/>
</dbReference>
<dbReference type="EMBL" id="PCVY01000004">
    <property type="protein sequence ID" value="PIQ87492.1"/>
    <property type="molecule type" value="Genomic_DNA"/>
</dbReference>
<dbReference type="AlphaFoldDB" id="A0A2H0LSV3"/>
<protein>
    <recommendedName>
        <fullName evidence="1">PilZ domain-containing protein</fullName>
    </recommendedName>
</protein>
<accession>A0A2H0LSV3</accession>
<dbReference type="SUPFAM" id="SSF141371">
    <property type="entry name" value="PilZ domain-like"/>
    <property type="match status" value="1"/>
</dbReference>
<gene>
    <name evidence="2" type="ORF">COV74_00545</name>
</gene>
<comment type="caution">
    <text evidence="2">The sequence shown here is derived from an EMBL/GenBank/DDBJ whole genome shotgun (WGS) entry which is preliminary data.</text>
</comment>
<dbReference type="Pfam" id="PF07238">
    <property type="entry name" value="PilZ"/>
    <property type="match status" value="1"/>
</dbReference>
<dbReference type="GO" id="GO:0035438">
    <property type="term" value="F:cyclic-di-GMP binding"/>
    <property type="evidence" value="ECO:0007669"/>
    <property type="project" value="InterPro"/>
</dbReference>
<evidence type="ECO:0000313" key="3">
    <source>
        <dbReference type="Proteomes" id="UP000230859"/>
    </source>
</evidence>
<evidence type="ECO:0000313" key="2">
    <source>
        <dbReference type="EMBL" id="PIQ87492.1"/>
    </source>
</evidence>